<dbReference type="Proteomes" id="UP000252189">
    <property type="component" value="Unassembled WGS sequence"/>
</dbReference>
<feature type="transmembrane region" description="Helical" evidence="2">
    <location>
        <begin position="30"/>
        <end position="50"/>
    </location>
</feature>
<dbReference type="InterPro" id="IPR058328">
    <property type="entry name" value="DUF8015"/>
</dbReference>
<keyword evidence="2" id="KW-1133">Transmembrane helix</keyword>
<dbReference type="AlphaFoldDB" id="A0A368NFJ3"/>
<gene>
    <name evidence="3" type="ORF">DU504_11435</name>
</gene>
<keyword evidence="2" id="KW-0812">Transmembrane</keyword>
<proteinExistence type="predicted"/>
<reference evidence="3 4" key="1">
    <citation type="submission" date="2018-07" db="EMBL/GenBank/DDBJ databases">
        <title>Genome sequences of Haloplanus salinus JCM 18368T.</title>
        <authorList>
            <person name="Kim Y.B."/>
            <person name="Roh S.W."/>
        </authorList>
    </citation>
    <scope>NUCLEOTIDE SEQUENCE [LARGE SCALE GENOMIC DNA]</scope>
    <source>
        <strain evidence="3 4">JCM 18368</strain>
    </source>
</reference>
<dbReference type="Pfam" id="PF26047">
    <property type="entry name" value="DUF8015"/>
    <property type="match status" value="1"/>
</dbReference>
<dbReference type="EMBL" id="QPHM01000001">
    <property type="protein sequence ID" value="RCU48683.1"/>
    <property type="molecule type" value="Genomic_DNA"/>
</dbReference>
<protein>
    <submittedName>
        <fullName evidence="3">Uncharacterized protein</fullName>
    </submittedName>
</protein>
<feature type="transmembrane region" description="Helical" evidence="2">
    <location>
        <begin position="6"/>
        <end position="23"/>
    </location>
</feature>
<sequence length="79" mass="7909">MLDYYDYVLGFVPLALVGITAVLRAAGVDLLIAVPVGAAAASLAVGHALFVNGPVAGPADGAPVHSTASTTDRSRFNAD</sequence>
<keyword evidence="4" id="KW-1185">Reference proteome</keyword>
<accession>A0A368NFJ3</accession>
<feature type="region of interest" description="Disordered" evidence="1">
    <location>
        <begin position="56"/>
        <end position="79"/>
    </location>
</feature>
<evidence type="ECO:0000313" key="3">
    <source>
        <dbReference type="EMBL" id="RCU48683.1"/>
    </source>
</evidence>
<comment type="caution">
    <text evidence="3">The sequence shown here is derived from an EMBL/GenBank/DDBJ whole genome shotgun (WGS) entry which is preliminary data.</text>
</comment>
<organism evidence="3 4">
    <name type="scientific">Haloplanus salinus</name>
    <dbReference type="NCBI Taxonomy" id="1126245"/>
    <lineage>
        <taxon>Archaea</taxon>
        <taxon>Methanobacteriati</taxon>
        <taxon>Methanobacteriota</taxon>
        <taxon>Stenosarchaea group</taxon>
        <taxon>Halobacteria</taxon>
        <taxon>Halobacteriales</taxon>
        <taxon>Haloferacaceae</taxon>
        <taxon>Haloplanus</taxon>
    </lineage>
</organism>
<evidence type="ECO:0000313" key="4">
    <source>
        <dbReference type="Proteomes" id="UP000252189"/>
    </source>
</evidence>
<evidence type="ECO:0000256" key="2">
    <source>
        <dbReference type="SAM" id="Phobius"/>
    </source>
</evidence>
<evidence type="ECO:0000256" key="1">
    <source>
        <dbReference type="SAM" id="MobiDB-lite"/>
    </source>
</evidence>
<name>A0A368NFJ3_9EURY</name>
<keyword evidence="2" id="KW-0472">Membrane</keyword>